<dbReference type="SUPFAM" id="SSF52743">
    <property type="entry name" value="Subtilisin-like"/>
    <property type="match status" value="1"/>
</dbReference>
<keyword evidence="4" id="KW-0720">Serine protease</keyword>
<comment type="caution">
    <text evidence="5">Lacks conserved residue(s) required for the propagation of feature annotation.</text>
</comment>
<dbReference type="InterPro" id="IPR045474">
    <property type="entry name" value="GEVED"/>
</dbReference>
<proteinExistence type="inferred from homology"/>
<protein>
    <submittedName>
        <fullName evidence="9">S8 family serine peptidase</fullName>
    </submittedName>
</protein>
<dbReference type="InterPro" id="IPR051048">
    <property type="entry name" value="Peptidase_S8/S53_subtilisin"/>
</dbReference>
<dbReference type="InterPro" id="IPR026444">
    <property type="entry name" value="Secre_tail"/>
</dbReference>
<feature type="domain" description="Peptidase S8/S53" evidence="6">
    <location>
        <begin position="155"/>
        <end position="432"/>
    </location>
</feature>
<keyword evidence="2" id="KW-0645">Protease</keyword>
<evidence type="ECO:0000313" key="10">
    <source>
        <dbReference type="Proteomes" id="UP001321186"/>
    </source>
</evidence>
<reference evidence="9 10" key="1">
    <citation type="submission" date="2020-03" db="EMBL/GenBank/DDBJ databases">
        <authorList>
            <person name="Pitt A."/>
            <person name="Hahn M.W."/>
        </authorList>
    </citation>
    <scope>NUCLEOTIDE SEQUENCE [LARGE SCALE GENOMIC DNA]</scope>
    <source>
        <strain evidence="9 10">5A-MARBSE</strain>
    </source>
</reference>
<evidence type="ECO:0000313" key="9">
    <source>
        <dbReference type="EMBL" id="MCZ2475237.1"/>
    </source>
</evidence>
<name>A0ABT4JG15_9BACT</name>
<organism evidence="9 10">
    <name type="scientific">Aquirufa ecclesiirivi</name>
    <dbReference type="NCBI Taxonomy" id="2715124"/>
    <lineage>
        <taxon>Bacteria</taxon>
        <taxon>Pseudomonadati</taxon>
        <taxon>Bacteroidota</taxon>
        <taxon>Cytophagia</taxon>
        <taxon>Cytophagales</taxon>
        <taxon>Flectobacillaceae</taxon>
        <taxon>Aquirufa</taxon>
    </lineage>
</organism>
<dbReference type="PANTHER" id="PTHR43399">
    <property type="entry name" value="SUBTILISIN-RELATED"/>
    <property type="match status" value="1"/>
</dbReference>
<dbReference type="Proteomes" id="UP001321186">
    <property type="component" value="Unassembled WGS sequence"/>
</dbReference>
<dbReference type="Pfam" id="PF00082">
    <property type="entry name" value="Peptidase_S8"/>
    <property type="match status" value="1"/>
</dbReference>
<comment type="similarity">
    <text evidence="1 5">Belongs to the peptidase S8 family.</text>
</comment>
<dbReference type="InterPro" id="IPR023828">
    <property type="entry name" value="Peptidase_S8_Ser-AS"/>
</dbReference>
<evidence type="ECO:0000259" key="7">
    <source>
        <dbReference type="Pfam" id="PF18962"/>
    </source>
</evidence>
<dbReference type="Gene3D" id="3.40.50.200">
    <property type="entry name" value="Peptidase S8/S53 domain"/>
    <property type="match status" value="1"/>
</dbReference>
<dbReference type="InterPro" id="IPR008979">
    <property type="entry name" value="Galactose-bd-like_sf"/>
</dbReference>
<dbReference type="Pfam" id="PF20009">
    <property type="entry name" value="GEVED"/>
    <property type="match status" value="1"/>
</dbReference>
<keyword evidence="10" id="KW-1185">Reference proteome</keyword>
<dbReference type="RefSeq" id="WP_269010050.1">
    <property type="nucleotide sequence ID" value="NZ_JAANOH010000002.1"/>
</dbReference>
<dbReference type="NCBIfam" id="TIGR04183">
    <property type="entry name" value="Por_Secre_tail"/>
    <property type="match status" value="1"/>
</dbReference>
<dbReference type="PROSITE" id="PS51892">
    <property type="entry name" value="SUBTILASE"/>
    <property type="match status" value="1"/>
</dbReference>
<dbReference type="Gene3D" id="2.60.120.380">
    <property type="match status" value="1"/>
</dbReference>
<gene>
    <name evidence="9" type="ORF">G9H61_07255</name>
</gene>
<evidence type="ECO:0000256" key="1">
    <source>
        <dbReference type="ARBA" id="ARBA00011073"/>
    </source>
</evidence>
<keyword evidence="3" id="KW-0378">Hydrolase</keyword>
<dbReference type="Pfam" id="PF18962">
    <property type="entry name" value="Por_Secre_tail"/>
    <property type="match status" value="1"/>
</dbReference>
<evidence type="ECO:0000259" key="6">
    <source>
        <dbReference type="Pfam" id="PF00082"/>
    </source>
</evidence>
<accession>A0ABT4JG15</accession>
<evidence type="ECO:0000259" key="8">
    <source>
        <dbReference type="Pfam" id="PF20009"/>
    </source>
</evidence>
<dbReference type="InterPro" id="IPR000209">
    <property type="entry name" value="Peptidase_S8/S53_dom"/>
</dbReference>
<dbReference type="SUPFAM" id="SSF49785">
    <property type="entry name" value="Galactose-binding domain-like"/>
    <property type="match status" value="1"/>
</dbReference>
<dbReference type="InterPro" id="IPR036852">
    <property type="entry name" value="Peptidase_S8/S53_dom_sf"/>
</dbReference>
<feature type="domain" description="GEVED" evidence="8">
    <location>
        <begin position="647"/>
        <end position="724"/>
    </location>
</feature>
<evidence type="ECO:0000256" key="3">
    <source>
        <dbReference type="ARBA" id="ARBA00022801"/>
    </source>
</evidence>
<sequence length="1326" mass="142787">MRTKLLLKFFSAIILFFVTSHSNLGQGELYPIERRKAILNFANQFSSQKDSLYLKVQKLAAEKGIATSAKMGKRSIYLQSINPNGRPIYKGVYSNKVASIATKTNQFYTGGSLGLQLTGKSDSLYGKLAIWDEQTVRLSHQELTGRVLAQEKTITYGEHSTHVGGTMIASGIFNPEARGMAFEATLKSWDFQNDDAKISAASPSLLISNHSYGAVAGWSYDSDVNKYRWFGDDKMSVSEDYVFGFYDDDAQAKDKIAFNSPYYLMVGATGNSADENGPPAGQYYLIGNTKDSSNVVRATNTGFNTVGSPATAKNMLSVGAAEPLASPPVKPSDVTVASFSSRGPTDDGRIKPEIIGIGKDLFSTGFRSNTDYERMSGTSMATPQVSGSLFLLQQLYQQLNKKFMWASTLRGLVTHTAFDVGQAGPDYTSGWGLLDLEKAGKMLQNKDNSYLLSEETLSNGATKKMNLIASGKGQLHVSIAWTDPAYEGSNGKVLPIIPSSLNSRIPMLVNDLDIRLQSADGQLLPFILDPNNPTKAATAGDNIRDNIEQILVNQVVPGKSYSLTVSHKGILKNSKQDYALLISGMGGKAYCDISVQNKSNALEKFTLGTYSNSVSSSQDFTQNAIPVEIGSKIPIELTYSTSQSKQTKVFVDWNQDGDFEDTGEMILDSGLLSTTSFSGNATNFPATETGQYYRMRVVTELGNSATLAASCGNISSGESEEYVILTANASNDISALSISSPTGSFCASSTSSSLQIIVKNQGLKDQVNVPYELKILQNGIQIGKFTGTLAEVNSGKEVEETVTGNFNLQAGQTYSFELSTLLPADQNTSNNTYTLNKTVENPSAPIVSGIQCAGLSELTLSATSGTPFWYTSDNTLVGSGLNIKVPGNKQYVASYNDFSGGLGPKTKSEFGGGTYYTTFGPTVIVEAKVPIVFESARIYVGTPGKITFDVIDKETGNVVSTVTKTVKATRTLRSDGIPGQLVDDKNDPGMVVALNLQIPSAGTYYLSQTCLDGASIYRSNRSKTDTINAPENIGFPYTIPNILNIPGALFNNGIITSGYYYFYDMTFKSLGCPSPRANVLVSVKDAPLASISPFGDLTVCQGASVTIQGKASENTLIQWFLNGKAIDGATNLQYKALTKGKYEMVASYNGSCPATAPGLTINIGTIPTPTVSYATGILQAPANASVYQWYYGITAIAGANQASYIPIQSGAYQVKLTDVNGCLAVSDYINVVILATKKENPYPQLTLFPNPTKEFIQIGMPDQSMRDEYHIEIWDLQGKMVLEKVVVSSAISGNSLSLDVRSLPSGTYVMRMADFPSQAPVKFIKY</sequence>
<feature type="domain" description="Secretion system C-terminal sorting" evidence="7">
    <location>
        <begin position="1247"/>
        <end position="1314"/>
    </location>
</feature>
<evidence type="ECO:0000256" key="5">
    <source>
        <dbReference type="PROSITE-ProRule" id="PRU01240"/>
    </source>
</evidence>
<dbReference type="PANTHER" id="PTHR43399:SF4">
    <property type="entry name" value="CELL WALL-ASSOCIATED PROTEASE"/>
    <property type="match status" value="1"/>
</dbReference>
<comment type="caution">
    <text evidence="9">The sequence shown here is derived from an EMBL/GenBank/DDBJ whole genome shotgun (WGS) entry which is preliminary data.</text>
</comment>
<dbReference type="EMBL" id="JAANOH010000002">
    <property type="protein sequence ID" value="MCZ2475237.1"/>
    <property type="molecule type" value="Genomic_DNA"/>
</dbReference>
<evidence type="ECO:0000256" key="2">
    <source>
        <dbReference type="ARBA" id="ARBA00022670"/>
    </source>
</evidence>
<dbReference type="PROSITE" id="PS00138">
    <property type="entry name" value="SUBTILASE_SER"/>
    <property type="match status" value="1"/>
</dbReference>
<evidence type="ECO:0000256" key="4">
    <source>
        <dbReference type="ARBA" id="ARBA00022825"/>
    </source>
</evidence>